<evidence type="ECO:0000313" key="3">
    <source>
        <dbReference type="Proteomes" id="UP000198762"/>
    </source>
</evidence>
<evidence type="ECO:0000313" key="2">
    <source>
        <dbReference type="EMBL" id="SES91465.1"/>
    </source>
</evidence>
<sequence length="346" mass="38031">MDWQAYIDTEKLGTWMAGQGLGDGEVTGAHLLGGGTQNLLLRFDYNGRSLVLRRPPPHLRANSNETMRREMRMLEALAESDVPHPRLVAGCPDETVLGAAFYLMEPVEGFAPVNGLPAFHASDVAVRHRMGLSLVEGITALGAVDYEAVGLAGFGKPENYLERQVNRWRQQLKGYGDFPGWSGPQAIPGVETVAGWLERHRPSSFEPGIIHGDYHLGNVMYRHDSGELAAIVDWELTTIGDPLLDLGWLLATWPGETPADDTIEGFRVQPWEGFPAAGELVEHYRSRTHRDTSSIEWYAVLACYKLGIILEGTHARACAGKAPKATGDQLHASTVALFERALGWVR</sequence>
<dbReference type="InterPro" id="IPR011009">
    <property type="entry name" value="Kinase-like_dom_sf"/>
</dbReference>
<dbReference type="CDD" id="cd05154">
    <property type="entry name" value="ACAD10_11_N-like"/>
    <property type="match status" value="1"/>
</dbReference>
<dbReference type="Proteomes" id="UP000198762">
    <property type="component" value="Unassembled WGS sequence"/>
</dbReference>
<dbReference type="EMBL" id="FOHZ01000002">
    <property type="protein sequence ID" value="SES91465.1"/>
    <property type="molecule type" value="Genomic_DNA"/>
</dbReference>
<dbReference type="GO" id="GO:0016301">
    <property type="term" value="F:kinase activity"/>
    <property type="evidence" value="ECO:0007669"/>
    <property type="project" value="UniProtKB-KW"/>
</dbReference>
<dbReference type="OrthoDB" id="3806873at2"/>
<dbReference type="InterPro" id="IPR052898">
    <property type="entry name" value="ACAD10-like"/>
</dbReference>
<keyword evidence="3" id="KW-1185">Reference proteome</keyword>
<reference evidence="3" key="1">
    <citation type="submission" date="2016-10" db="EMBL/GenBank/DDBJ databases">
        <authorList>
            <person name="Varghese N."/>
            <person name="Submissions S."/>
        </authorList>
    </citation>
    <scope>NUCLEOTIDE SEQUENCE [LARGE SCALE GENOMIC DNA]</scope>
    <source>
        <strain evidence="3">CGMCC 1.6489</strain>
    </source>
</reference>
<organism evidence="2 3">
    <name type="scientific">Marinobacter segnicrescens</name>
    <dbReference type="NCBI Taxonomy" id="430453"/>
    <lineage>
        <taxon>Bacteria</taxon>
        <taxon>Pseudomonadati</taxon>
        <taxon>Pseudomonadota</taxon>
        <taxon>Gammaproteobacteria</taxon>
        <taxon>Pseudomonadales</taxon>
        <taxon>Marinobacteraceae</taxon>
        <taxon>Marinobacter</taxon>
    </lineage>
</organism>
<dbReference type="RefSeq" id="WP_091848968.1">
    <property type="nucleotide sequence ID" value="NZ_FOHZ01000002.1"/>
</dbReference>
<dbReference type="InterPro" id="IPR041726">
    <property type="entry name" value="ACAD10_11_N"/>
</dbReference>
<dbReference type="SUPFAM" id="SSF56112">
    <property type="entry name" value="Protein kinase-like (PK-like)"/>
    <property type="match status" value="1"/>
</dbReference>
<gene>
    <name evidence="2" type="ORF">SAMN04487962_102296</name>
</gene>
<name>A0A1I0AB98_9GAMM</name>
<dbReference type="Gene3D" id="3.90.1200.10">
    <property type="match status" value="1"/>
</dbReference>
<dbReference type="Pfam" id="PF01636">
    <property type="entry name" value="APH"/>
    <property type="match status" value="1"/>
</dbReference>
<dbReference type="PANTHER" id="PTHR47829">
    <property type="entry name" value="HYDROLASE, PUTATIVE (AFU_ORTHOLOGUE AFUA_1G12880)-RELATED"/>
    <property type="match status" value="1"/>
</dbReference>
<dbReference type="STRING" id="430453.SAMN04487962_102296"/>
<evidence type="ECO:0000259" key="1">
    <source>
        <dbReference type="Pfam" id="PF01636"/>
    </source>
</evidence>
<protein>
    <submittedName>
        <fullName evidence="2">Predicted kinase, aminoglycoside phosphotransferase (APT) family</fullName>
    </submittedName>
</protein>
<keyword evidence="2" id="KW-0418">Kinase</keyword>
<dbReference type="PANTHER" id="PTHR47829:SF1">
    <property type="entry name" value="HAD FAMILY PHOSPHATASE"/>
    <property type="match status" value="1"/>
</dbReference>
<dbReference type="InterPro" id="IPR002575">
    <property type="entry name" value="Aminoglycoside_PTrfase"/>
</dbReference>
<proteinExistence type="predicted"/>
<dbReference type="Gene3D" id="3.30.200.20">
    <property type="entry name" value="Phosphorylase Kinase, domain 1"/>
    <property type="match status" value="1"/>
</dbReference>
<dbReference type="AlphaFoldDB" id="A0A1I0AB98"/>
<feature type="domain" description="Aminoglycoside phosphotransferase" evidence="1">
    <location>
        <begin position="32"/>
        <end position="266"/>
    </location>
</feature>
<keyword evidence="2" id="KW-0808">Transferase</keyword>
<accession>A0A1I0AB98</accession>